<dbReference type="InParanoid" id="G3I537"/>
<protein>
    <submittedName>
        <fullName evidence="1">Uncharacterized protein</fullName>
    </submittedName>
</protein>
<dbReference type="EMBL" id="JH001280">
    <property type="protein sequence ID" value="EGW05213.1"/>
    <property type="molecule type" value="Genomic_DNA"/>
</dbReference>
<sequence length="51" mass="5777">MLWLIVQITLTHYPELPGRYGRNSRGGSAQSDSGEIAFGRFKPYLYLSMTP</sequence>
<evidence type="ECO:0000313" key="2">
    <source>
        <dbReference type="Proteomes" id="UP000001075"/>
    </source>
</evidence>
<evidence type="ECO:0000313" key="1">
    <source>
        <dbReference type="EMBL" id="EGW05213.1"/>
    </source>
</evidence>
<dbReference type="AlphaFoldDB" id="G3I537"/>
<proteinExistence type="predicted"/>
<gene>
    <name evidence="1" type="ORF">I79_018580</name>
</gene>
<name>G3I537_CRIGR</name>
<accession>G3I537</accession>
<organism evidence="1 2">
    <name type="scientific">Cricetulus griseus</name>
    <name type="common">Chinese hamster</name>
    <name type="synonym">Cricetulus barabensis griseus</name>
    <dbReference type="NCBI Taxonomy" id="10029"/>
    <lineage>
        <taxon>Eukaryota</taxon>
        <taxon>Metazoa</taxon>
        <taxon>Chordata</taxon>
        <taxon>Craniata</taxon>
        <taxon>Vertebrata</taxon>
        <taxon>Euteleostomi</taxon>
        <taxon>Mammalia</taxon>
        <taxon>Eutheria</taxon>
        <taxon>Euarchontoglires</taxon>
        <taxon>Glires</taxon>
        <taxon>Rodentia</taxon>
        <taxon>Myomorpha</taxon>
        <taxon>Muroidea</taxon>
        <taxon>Cricetidae</taxon>
        <taxon>Cricetinae</taxon>
        <taxon>Cricetulus</taxon>
    </lineage>
</organism>
<dbReference type="Proteomes" id="UP000001075">
    <property type="component" value="Unassembled WGS sequence"/>
</dbReference>
<reference evidence="2" key="1">
    <citation type="journal article" date="2011" name="Nat. Biotechnol.">
        <title>The genomic sequence of the Chinese hamster ovary (CHO)-K1 cell line.</title>
        <authorList>
            <person name="Xu X."/>
            <person name="Nagarajan H."/>
            <person name="Lewis N.E."/>
            <person name="Pan S."/>
            <person name="Cai Z."/>
            <person name="Liu X."/>
            <person name="Chen W."/>
            <person name="Xie M."/>
            <person name="Wang W."/>
            <person name="Hammond S."/>
            <person name="Andersen M.R."/>
            <person name="Neff N."/>
            <person name="Passarelli B."/>
            <person name="Koh W."/>
            <person name="Fan H.C."/>
            <person name="Wang J."/>
            <person name="Gui Y."/>
            <person name="Lee K.H."/>
            <person name="Betenbaugh M.J."/>
            <person name="Quake S.R."/>
            <person name="Famili I."/>
            <person name="Palsson B.O."/>
            <person name="Wang J."/>
        </authorList>
    </citation>
    <scope>NUCLEOTIDE SEQUENCE [LARGE SCALE GENOMIC DNA]</scope>
    <source>
        <strain evidence="2">CHO K1 cell line</strain>
    </source>
</reference>